<dbReference type="AlphaFoldDB" id="A0A832SLT2"/>
<dbReference type="EMBL" id="DUJU01000183">
    <property type="protein sequence ID" value="HIH95467.1"/>
    <property type="molecule type" value="Genomic_DNA"/>
</dbReference>
<dbReference type="Proteomes" id="UP000600774">
    <property type="component" value="Unassembled WGS sequence"/>
</dbReference>
<dbReference type="RefSeq" id="WP_157860240.1">
    <property type="nucleotide sequence ID" value="NZ_DUJU01000183.1"/>
</dbReference>
<proteinExistence type="predicted"/>
<sequence length="59" mass="6415">MITTVLISIFAHGISAGPAGNWHSRLVAALPDEAPERREVKELPVRKGFAIAESMQICK</sequence>
<accession>A0A832SLT2</accession>
<comment type="caution">
    <text evidence="1">The sequence shown here is derived from an EMBL/GenBank/DDBJ whole genome shotgun (WGS) entry which is preliminary data.</text>
</comment>
<gene>
    <name evidence="1" type="ORF">HA338_16045</name>
</gene>
<name>A0A832SLT2_9EURY</name>
<reference evidence="1" key="1">
    <citation type="journal article" date="2020" name="bioRxiv">
        <title>A rank-normalized archaeal taxonomy based on genome phylogeny resolves widespread incomplete and uneven classifications.</title>
        <authorList>
            <person name="Rinke C."/>
            <person name="Chuvochina M."/>
            <person name="Mussig A.J."/>
            <person name="Chaumeil P.-A."/>
            <person name="Waite D.W."/>
            <person name="Whitman W.B."/>
            <person name="Parks D.H."/>
            <person name="Hugenholtz P."/>
        </authorList>
    </citation>
    <scope>NUCLEOTIDE SEQUENCE</scope>
    <source>
        <strain evidence="1">UBA8876</strain>
    </source>
</reference>
<dbReference type="GeneID" id="43446105"/>
<protein>
    <submittedName>
        <fullName evidence="1">Uncharacterized protein</fullName>
    </submittedName>
</protein>
<evidence type="ECO:0000313" key="1">
    <source>
        <dbReference type="EMBL" id="HIH95467.1"/>
    </source>
</evidence>
<organism evidence="1 2">
    <name type="scientific">Methanosarcina acetivorans</name>
    <dbReference type="NCBI Taxonomy" id="2214"/>
    <lineage>
        <taxon>Archaea</taxon>
        <taxon>Methanobacteriati</taxon>
        <taxon>Methanobacteriota</taxon>
        <taxon>Stenosarchaea group</taxon>
        <taxon>Methanomicrobia</taxon>
        <taxon>Methanosarcinales</taxon>
        <taxon>Methanosarcinaceae</taxon>
        <taxon>Methanosarcina</taxon>
    </lineage>
</organism>
<evidence type="ECO:0000313" key="2">
    <source>
        <dbReference type="Proteomes" id="UP000600774"/>
    </source>
</evidence>